<feature type="compositionally biased region" description="Polar residues" evidence="2">
    <location>
        <begin position="81"/>
        <end position="94"/>
    </location>
</feature>
<reference evidence="4 5" key="1">
    <citation type="submission" date="2025-04" db="UniProtKB">
        <authorList>
            <consortium name="RefSeq"/>
        </authorList>
    </citation>
    <scope>IDENTIFICATION</scope>
    <source>
        <tissue evidence="4 5">Spleen</tissue>
    </source>
</reference>
<dbReference type="GO" id="GO:0020037">
    <property type="term" value="F:heme binding"/>
    <property type="evidence" value="ECO:0007669"/>
    <property type="project" value="TreeGrafter"/>
</dbReference>
<evidence type="ECO:0000313" key="3">
    <source>
        <dbReference type="Proteomes" id="UP000515140"/>
    </source>
</evidence>
<dbReference type="RefSeq" id="XP_020826133.1">
    <property type="nucleotide sequence ID" value="XM_020970474.1"/>
</dbReference>
<organism evidence="3 4">
    <name type="scientific">Phascolarctos cinereus</name>
    <name type="common">Koala</name>
    <dbReference type="NCBI Taxonomy" id="38626"/>
    <lineage>
        <taxon>Eukaryota</taxon>
        <taxon>Metazoa</taxon>
        <taxon>Chordata</taxon>
        <taxon>Craniata</taxon>
        <taxon>Vertebrata</taxon>
        <taxon>Euteleostomi</taxon>
        <taxon>Mammalia</taxon>
        <taxon>Metatheria</taxon>
        <taxon>Diprotodontia</taxon>
        <taxon>Phascolarctidae</taxon>
        <taxon>Phascolarctos</taxon>
    </lineage>
</organism>
<evidence type="ECO:0000313" key="5">
    <source>
        <dbReference type="RefSeq" id="XP_020826132.1"/>
    </source>
</evidence>
<dbReference type="RefSeq" id="XP_020826131.1">
    <property type="nucleotide sequence ID" value="XM_020970472.1"/>
</dbReference>
<dbReference type="RefSeq" id="XP_020826132.1">
    <property type="nucleotide sequence ID" value="XM_020970473.1"/>
</dbReference>
<dbReference type="InterPro" id="IPR011256">
    <property type="entry name" value="Reg_factor_effector_dom_sf"/>
</dbReference>
<accession>A0A6P5J4M1</accession>
<dbReference type="Proteomes" id="UP000515140">
    <property type="component" value="Unplaced"/>
</dbReference>
<dbReference type="InterPro" id="IPR006917">
    <property type="entry name" value="SOUL_heme-bd"/>
</dbReference>
<gene>
    <name evidence="4 5 6" type="primary">LOC110196962</name>
</gene>
<dbReference type="SUPFAM" id="SSF55136">
    <property type="entry name" value="Probable bacterial effector-binding domain"/>
    <property type="match status" value="2"/>
</dbReference>
<keyword evidence="3" id="KW-1185">Reference proteome</keyword>
<dbReference type="GO" id="GO:0005737">
    <property type="term" value="C:cytoplasm"/>
    <property type="evidence" value="ECO:0007669"/>
    <property type="project" value="TreeGrafter"/>
</dbReference>
<feature type="region of interest" description="Disordered" evidence="2">
    <location>
        <begin position="71"/>
        <end position="97"/>
    </location>
</feature>
<proteinExistence type="inferred from homology"/>
<dbReference type="GeneID" id="110196962"/>
<evidence type="ECO:0000256" key="1">
    <source>
        <dbReference type="ARBA" id="ARBA00009817"/>
    </source>
</evidence>
<dbReference type="Pfam" id="PF04832">
    <property type="entry name" value="SOUL"/>
    <property type="match status" value="2"/>
</dbReference>
<dbReference type="PANTHER" id="PTHR11220">
    <property type="entry name" value="HEME-BINDING PROTEIN-RELATED"/>
    <property type="match status" value="1"/>
</dbReference>
<evidence type="ECO:0000313" key="6">
    <source>
        <dbReference type="RefSeq" id="XP_020826133.1"/>
    </source>
</evidence>
<dbReference type="FunFam" id="3.20.80.10:FF:000002">
    <property type="entry name" value="Heme-binding protein 2"/>
    <property type="match status" value="1"/>
</dbReference>
<evidence type="ECO:0000313" key="4">
    <source>
        <dbReference type="RefSeq" id="XP_020826131.1"/>
    </source>
</evidence>
<name>A0A6P5J4M1_PHACI</name>
<evidence type="ECO:0000256" key="2">
    <source>
        <dbReference type="SAM" id="MobiDB-lite"/>
    </source>
</evidence>
<dbReference type="Gene3D" id="3.20.80.10">
    <property type="entry name" value="Regulatory factor, effector binding domain"/>
    <property type="match status" value="1"/>
</dbReference>
<dbReference type="KEGG" id="pcw:110196962"/>
<comment type="similarity">
    <text evidence="1">Belongs to the HEBP family.</text>
</comment>
<sequence>MIRSLKRTLLSHNLESPKWSPAEVAVPGCELRHYKAGIWASTVIRGASQKEALRQGFRKLLHYIQGENETDQHPSKYRLSDSPTHPKPSSSPASWKTPYARLDASTNALRWLQQDMWRSLLSFFLPETKIEMTVPVTCLVQPGTTEYKVSFFVPTKHQSSPPEPTDPDVFLEERKGAAIFVRSFGGFASVEKFSKEAKALADTLQKEGQSFHSDFYYTAGYNSPFTLFNRHNEVWYFKKEELEGLWLQMAKNFLGKIGKLLV</sequence>
<protein>
    <submittedName>
        <fullName evidence="4 5">Heme-binding protein 2-like isoform X1</fullName>
    </submittedName>
</protein>
<dbReference type="PANTHER" id="PTHR11220:SF69">
    <property type="entry name" value="HEME-BINDING PROTEIN 2"/>
    <property type="match status" value="1"/>
</dbReference>
<dbReference type="AlphaFoldDB" id="A0A6P5J4M1"/>